<keyword evidence="4 6" id="KW-1133">Transmembrane helix</keyword>
<evidence type="ECO:0000256" key="3">
    <source>
        <dbReference type="ARBA" id="ARBA00022692"/>
    </source>
</evidence>
<gene>
    <name evidence="7" type="ORF">NNL22_10385</name>
</gene>
<name>A0A9E8HIQ6_9ALTE</name>
<keyword evidence="5 6" id="KW-0472">Membrane</keyword>
<dbReference type="PANTHER" id="PTHR33931:SF2">
    <property type="entry name" value="HOLIN-LIKE PROTEIN CIDA"/>
    <property type="match status" value="1"/>
</dbReference>
<organism evidence="7 8">
    <name type="scientific">Alkalimarinus sediminis</name>
    <dbReference type="NCBI Taxonomy" id="1632866"/>
    <lineage>
        <taxon>Bacteria</taxon>
        <taxon>Pseudomonadati</taxon>
        <taxon>Pseudomonadota</taxon>
        <taxon>Gammaproteobacteria</taxon>
        <taxon>Alteromonadales</taxon>
        <taxon>Alteromonadaceae</taxon>
        <taxon>Alkalimarinus</taxon>
    </lineage>
</organism>
<dbReference type="GO" id="GO:0005886">
    <property type="term" value="C:plasma membrane"/>
    <property type="evidence" value="ECO:0007669"/>
    <property type="project" value="UniProtKB-SubCell"/>
</dbReference>
<reference evidence="7" key="1">
    <citation type="submission" date="2022-07" db="EMBL/GenBank/DDBJ databases">
        <title>Alkalimarinus sp. nov., isolated from gut of a Alitta virens.</title>
        <authorList>
            <person name="Yang A.I."/>
            <person name="Shin N.-R."/>
        </authorList>
    </citation>
    <scope>NUCLEOTIDE SEQUENCE</scope>
    <source>
        <strain evidence="7">FA028</strain>
    </source>
</reference>
<feature type="transmembrane region" description="Helical" evidence="6">
    <location>
        <begin position="26"/>
        <end position="45"/>
    </location>
</feature>
<evidence type="ECO:0000313" key="8">
    <source>
        <dbReference type="Proteomes" id="UP001164472"/>
    </source>
</evidence>
<dbReference type="RefSeq" id="WP_251809597.1">
    <property type="nucleotide sequence ID" value="NZ_CP101527.1"/>
</dbReference>
<evidence type="ECO:0000256" key="4">
    <source>
        <dbReference type="ARBA" id="ARBA00022989"/>
    </source>
</evidence>
<feature type="transmembrane region" description="Helical" evidence="6">
    <location>
        <begin position="57"/>
        <end position="77"/>
    </location>
</feature>
<accession>A0A9E8HIQ6</accession>
<evidence type="ECO:0000256" key="5">
    <source>
        <dbReference type="ARBA" id="ARBA00023136"/>
    </source>
</evidence>
<dbReference type="Pfam" id="PF03788">
    <property type="entry name" value="LrgA"/>
    <property type="match status" value="1"/>
</dbReference>
<sequence>MLPSLTVIIGFQLAGAFVQQFLSLPIPGAVIGMILFFIYLCITGGKNDNLMATGSQLLSHLPLLFIPAGVGILAYTSELKEHGIAILASLIIGSLIAFIITLFIFKKLTSNANQPDSKP</sequence>
<evidence type="ECO:0000256" key="2">
    <source>
        <dbReference type="ARBA" id="ARBA00022475"/>
    </source>
</evidence>
<dbReference type="EMBL" id="CP101527">
    <property type="protein sequence ID" value="UZW73456.1"/>
    <property type="molecule type" value="Genomic_DNA"/>
</dbReference>
<dbReference type="PANTHER" id="PTHR33931">
    <property type="entry name" value="HOLIN-LIKE PROTEIN CIDA-RELATED"/>
    <property type="match status" value="1"/>
</dbReference>
<keyword evidence="8" id="KW-1185">Reference proteome</keyword>
<evidence type="ECO:0000256" key="1">
    <source>
        <dbReference type="ARBA" id="ARBA00004651"/>
    </source>
</evidence>
<proteinExistence type="predicted"/>
<keyword evidence="3 6" id="KW-0812">Transmembrane</keyword>
<dbReference type="InterPro" id="IPR005538">
    <property type="entry name" value="LrgA/CidA"/>
</dbReference>
<dbReference type="KEGG" id="asem:NNL22_10385"/>
<dbReference type="AlphaFoldDB" id="A0A9E8HIQ6"/>
<feature type="transmembrane region" description="Helical" evidence="6">
    <location>
        <begin position="83"/>
        <end position="105"/>
    </location>
</feature>
<keyword evidence="2" id="KW-1003">Cell membrane</keyword>
<protein>
    <submittedName>
        <fullName evidence="7">CidA/LrgA family protein</fullName>
    </submittedName>
</protein>
<evidence type="ECO:0000256" key="6">
    <source>
        <dbReference type="SAM" id="Phobius"/>
    </source>
</evidence>
<comment type="subcellular location">
    <subcellularLocation>
        <location evidence="1">Cell membrane</location>
        <topology evidence="1">Multi-pass membrane protein</topology>
    </subcellularLocation>
</comment>
<dbReference type="Proteomes" id="UP001164472">
    <property type="component" value="Chromosome"/>
</dbReference>
<evidence type="ECO:0000313" key="7">
    <source>
        <dbReference type="EMBL" id="UZW73456.1"/>
    </source>
</evidence>